<accession>A0A0U0UT99</accession>
<dbReference type="EMBL" id="CP024614">
    <property type="protein sequence ID" value="AUS49550.1"/>
    <property type="molecule type" value="Genomic_DNA"/>
</dbReference>
<evidence type="ECO:0000313" key="2">
    <source>
        <dbReference type="Proteomes" id="UP000236349"/>
    </source>
</evidence>
<reference evidence="1 2" key="1">
    <citation type="submission" date="2017-10" db="EMBL/GenBank/DDBJ databases">
        <title>Clinical isolate obtained from a human patient with meningeal tuberculosis in michoacan, Mexico.</title>
        <authorList>
            <person name="Guillen-Nepita A.L."/>
            <person name="Negrete-Paz A.M."/>
            <person name="Vazquez-Marrufo G."/>
            <person name="Cruz-Hernandez A."/>
            <person name="Fresia P."/>
            <person name="Naya H."/>
            <person name="Vazquez-Garciduenas M.S."/>
        </authorList>
    </citation>
    <scope>NUCLEOTIDE SEQUENCE [LARGE SCALE GENOMIC DNA]</scope>
    <source>
        <strain evidence="2">Beijing/MYC004</strain>
    </source>
</reference>
<dbReference type="AlphaFoldDB" id="A0A0U0UT99"/>
<proteinExistence type="predicted"/>
<evidence type="ECO:0000313" key="1">
    <source>
        <dbReference type="EMBL" id="AUS49550.1"/>
    </source>
</evidence>
<organism evidence="1 2">
    <name type="scientific">Mycobacterium tuberculosis</name>
    <dbReference type="NCBI Taxonomy" id="1773"/>
    <lineage>
        <taxon>Bacteria</taxon>
        <taxon>Bacillati</taxon>
        <taxon>Actinomycetota</taxon>
        <taxon>Actinomycetes</taxon>
        <taxon>Mycobacteriales</taxon>
        <taxon>Mycobacteriaceae</taxon>
        <taxon>Mycobacterium</taxon>
        <taxon>Mycobacterium tuberculosis complex</taxon>
    </lineage>
</organism>
<sequence length="31" mass="3279">MGEPLGVTDHTAAAVPHLDQAHLLQSRQTLA</sequence>
<name>A0A0U0UT99_MYCTX</name>
<protein>
    <submittedName>
        <fullName evidence="1">Uncharacterized protein</fullName>
    </submittedName>
</protein>
<dbReference type="Proteomes" id="UP000236349">
    <property type="component" value="Chromosome"/>
</dbReference>
<gene>
    <name evidence="1" type="ORF">CAB90_00565</name>
</gene>